<comment type="catalytic activity">
    <reaction evidence="1">
        <text>ATP + protein L-histidine = ADP + protein N-phospho-L-histidine.</text>
        <dbReference type="EC" id="2.7.13.3"/>
    </reaction>
</comment>
<dbReference type="SUPFAM" id="SSF47384">
    <property type="entry name" value="Homodimeric domain of signal transducing histidine kinase"/>
    <property type="match status" value="1"/>
</dbReference>
<dbReference type="SUPFAM" id="SSF50341">
    <property type="entry name" value="CheW-like"/>
    <property type="match status" value="1"/>
</dbReference>
<dbReference type="InterPro" id="IPR004105">
    <property type="entry name" value="CheA-like_dim"/>
</dbReference>
<dbReference type="Pfam" id="PF02518">
    <property type="entry name" value="HATPase_c"/>
    <property type="match status" value="1"/>
</dbReference>
<dbReference type="EMBL" id="STFF01000001">
    <property type="protein sequence ID" value="THU40803.1"/>
    <property type="molecule type" value="Genomic_DNA"/>
</dbReference>
<organism evidence="16 17">
    <name type="scientific">Niastella caeni</name>
    <dbReference type="NCBI Taxonomy" id="2569763"/>
    <lineage>
        <taxon>Bacteria</taxon>
        <taxon>Pseudomonadati</taxon>
        <taxon>Bacteroidota</taxon>
        <taxon>Chitinophagia</taxon>
        <taxon>Chitinophagales</taxon>
        <taxon>Chitinophagaceae</taxon>
        <taxon>Niastella</taxon>
    </lineage>
</organism>
<dbReference type="Gene3D" id="2.30.30.40">
    <property type="entry name" value="SH3 Domains"/>
    <property type="match status" value="1"/>
</dbReference>
<dbReference type="GO" id="GO:0000155">
    <property type="term" value="F:phosphorelay sensor kinase activity"/>
    <property type="evidence" value="ECO:0007669"/>
    <property type="project" value="InterPro"/>
</dbReference>
<gene>
    <name evidence="16" type="ORF">FAM09_01440</name>
</gene>
<dbReference type="InterPro" id="IPR005467">
    <property type="entry name" value="His_kinase_dom"/>
</dbReference>
<name>A0A4S8HYF3_9BACT</name>
<dbReference type="SMART" id="SM00387">
    <property type="entry name" value="HATPase_c"/>
    <property type="match status" value="1"/>
</dbReference>
<dbReference type="SUPFAM" id="SSF47226">
    <property type="entry name" value="Histidine-containing phosphotransfer domain, HPT domain"/>
    <property type="match status" value="1"/>
</dbReference>
<dbReference type="Pfam" id="PF01584">
    <property type="entry name" value="CheW"/>
    <property type="match status" value="1"/>
</dbReference>
<sequence>MNPFEAKYTSEALELIADMEQGLLLLETHPDDVSLVQQVFRSLHTLKGNSAMMGFKVIADFTHHLEAIYEFVRAEKIKVTAPIINITLASLDHLSVLLNSNKQLSDANKQIHESLTTDILTIITNMGNDHRSIVACEGQAVDSHERISEAPKRKAIISGIRVPVERLDTMMSLVTELITLQAKLSVLTSEHPQPDLLAAAESLEKISTRIRDNAFSMCLVPVENMVTPFHRLVRDLASELHKEIDFITEGTETELDKNIMEGLQDPLMHLLRNSIDHGIEEPAVREQNGKPRHGRIVLRAYCAGAHVYLEIQDDGKGMNKEKIRSKAIKQGLIGENDVLSDKELLQLVFVPGFSTAEQITETSGRGVGMDVVKRRIADIKGQVAIHSTENAGTTVTIQLPITLSIIDGLLVKVNGADYVIPLSAVDICQELSSVQLLNTFSNTIVIDDQVIPFINLQHELAGQASSMPGKEIVVVQYSEKKIGLLVDIIAGKFQAVLKPLGQYFNHLDIVTGATILGDGNIALVLDTNNVIEQFFNKKTGRYELTAAS</sequence>
<evidence type="ECO:0000256" key="3">
    <source>
        <dbReference type="ARBA" id="ARBA00021495"/>
    </source>
</evidence>
<dbReference type="Gene3D" id="1.10.287.560">
    <property type="entry name" value="Histidine kinase CheA-like, homodimeric domain"/>
    <property type="match status" value="1"/>
</dbReference>
<evidence type="ECO:0000256" key="2">
    <source>
        <dbReference type="ARBA" id="ARBA00012438"/>
    </source>
</evidence>
<dbReference type="PANTHER" id="PTHR43395">
    <property type="entry name" value="SENSOR HISTIDINE KINASE CHEA"/>
    <property type="match status" value="1"/>
</dbReference>
<comment type="caution">
    <text evidence="16">The sequence shown here is derived from an EMBL/GenBank/DDBJ whole genome shotgun (WGS) entry which is preliminary data.</text>
</comment>
<protein>
    <recommendedName>
        <fullName evidence="3">Chemotaxis protein CheA</fullName>
        <ecNumber evidence="2">2.7.13.3</ecNumber>
    </recommendedName>
</protein>
<dbReference type="InterPro" id="IPR037006">
    <property type="entry name" value="CheA-like_homodim_sf"/>
</dbReference>
<evidence type="ECO:0000256" key="11">
    <source>
        <dbReference type="ARBA" id="ARBA00035100"/>
    </source>
</evidence>
<evidence type="ECO:0000256" key="8">
    <source>
        <dbReference type="ARBA" id="ARBA00022777"/>
    </source>
</evidence>
<dbReference type="InterPro" id="IPR051315">
    <property type="entry name" value="Bact_Chemotaxis_CheA"/>
</dbReference>
<dbReference type="SMART" id="SM00073">
    <property type="entry name" value="HPT"/>
    <property type="match status" value="1"/>
</dbReference>
<dbReference type="GO" id="GO:0005737">
    <property type="term" value="C:cytoplasm"/>
    <property type="evidence" value="ECO:0007669"/>
    <property type="project" value="InterPro"/>
</dbReference>
<evidence type="ECO:0000313" key="17">
    <source>
        <dbReference type="Proteomes" id="UP000306918"/>
    </source>
</evidence>
<evidence type="ECO:0000259" key="15">
    <source>
        <dbReference type="PROSITE" id="PS50894"/>
    </source>
</evidence>
<dbReference type="InterPro" id="IPR002545">
    <property type="entry name" value="CheW-lke_dom"/>
</dbReference>
<dbReference type="Pfam" id="PF02895">
    <property type="entry name" value="H-kinase_dim"/>
    <property type="match status" value="1"/>
</dbReference>
<dbReference type="PROSITE" id="PS50894">
    <property type="entry name" value="HPT"/>
    <property type="match status" value="1"/>
</dbReference>
<dbReference type="SMART" id="SM01231">
    <property type="entry name" value="H-kinase_dim"/>
    <property type="match status" value="1"/>
</dbReference>
<evidence type="ECO:0000256" key="10">
    <source>
        <dbReference type="ARBA" id="ARBA00023012"/>
    </source>
</evidence>
<evidence type="ECO:0000256" key="12">
    <source>
        <dbReference type="PROSITE-ProRule" id="PRU00110"/>
    </source>
</evidence>
<keyword evidence="10" id="KW-0902">Two-component regulatory system</keyword>
<dbReference type="CDD" id="cd00088">
    <property type="entry name" value="HPT"/>
    <property type="match status" value="1"/>
</dbReference>
<evidence type="ECO:0000256" key="1">
    <source>
        <dbReference type="ARBA" id="ARBA00000085"/>
    </source>
</evidence>
<keyword evidence="9" id="KW-0067">ATP-binding</keyword>
<evidence type="ECO:0000256" key="5">
    <source>
        <dbReference type="ARBA" id="ARBA00022553"/>
    </source>
</evidence>
<dbReference type="InterPro" id="IPR008207">
    <property type="entry name" value="Sig_transdc_His_kin_Hpt_dom"/>
</dbReference>
<dbReference type="SMART" id="SM00260">
    <property type="entry name" value="CheW"/>
    <property type="match status" value="1"/>
</dbReference>
<feature type="domain" description="CheW-like" evidence="14">
    <location>
        <begin position="405"/>
        <end position="536"/>
    </location>
</feature>
<keyword evidence="5 12" id="KW-0597">Phosphoprotein</keyword>
<dbReference type="GO" id="GO:0005524">
    <property type="term" value="F:ATP binding"/>
    <property type="evidence" value="ECO:0007669"/>
    <property type="project" value="UniProtKB-KW"/>
</dbReference>
<dbReference type="Pfam" id="PF01627">
    <property type="entry name" value="Hpt"/>
    <property type="match status" value="1"/>
</dbReference>
<evidence type="ECO:0000256" key="4">
    <source>
        <dbReference type="ARBA" id="ARBA00022500"/>
    </source>
</evidence>
<keyword evidence="17" id="KW-1185">Reference proteome</keyword>
<proteinExistence type="predicted"/>
<dbReference type="FunFam" id="3.30.565.10:FF:000016">
    <property type="entry name" value="Chemotaxis protein CheA, putative"/>
    <property type="match status" value="1"/>
</dbReference>
<evidence type="ECO:0000256" key="9">
    <source>
        <dbReference type="ARBA" id="ARBA00022840"/>
    </source>
</evidence>
<dbReference type="InterPro" id="IPR003594">
    <property type="entry name" value="HATPase_dom"/>
</dbReference>
<dbReference type="InterPro" id="IPR036097">
    <property type="entry name" value="HisK_dim/P_sf"/>
</dbReference>
<evidence type="ECO:0000313" key="16">
    <source>
        <dbReference type="EMBL" id="THU40803.1"/>
    </source>
</evidence>
<feature type="modified residue" description="Phosphohistidine" evidence="12">
    <location>
        <position position="44"/>
    </location>
</feature>
<accession>A0A4S8HYF3</accession>
<dbReference type="InterPro" id="IPR036890">
    <property type="entry name" value="HATPase_C_sf"/>
</dbReference>
<evidence type="ECO:0000256" key="6">
    <source>
        <dbReference type="ARBA" id="ARBA00022679"/>
    </source>
</evidence>
<dbReference type="OrthoDB" id="9803176at2"/>
<dbReference type="RefSeq" id="WP_136575295.1">
    <property type="nucleotide sequence ID" value="NZ_STFF01000001.1"/>
</dbReference>
<dbReference type="Gene3D" id="3.30.565.10">
    <property type="entry name" value="Histidine kinase-like ATPase, C-terminal domain"/>
    <property type="match status" value="1"/>
</dbReference>
<dbReference type="Proteomes" id="UP000306918">
    <property type="component" value="Unassembled WGS sequence"/>
</dbReference>
<evidence type="ECO:0000259" key="14">
    <source>
        <dbReference type="PROSITE" id="PS50851"/>
    </source>
</evidence>
<dbReference type="InterPro" id="IPR036641">
    <property type="entry name" value="HPT_dom_sf"/>
</dbReference>
<keyword evidence="4" id="KW-0145">Chemotaxis</keyword>
<keyword evidence="6" id="KW-0808">Transferase</keyword>
<feature type="domain" description="Histidine kinase" evidence="13">
    <location>
        <begin position="155"/>
        <end position="403"/>
    </location>
</feature>
<reference evidence="16 17" key="1">
    <citation type="submission" date="2019-04" db="EMBL/GenBank/DDBJ databases">
        <title>Niastella caeni sp. nov., isolated from activated sludge.</title>
        <authorList>
            <person name="Sheng M."/>
        </authorList>
    </citation>
    <scope>NUCLEOTIDE SEQUENCE [LARGE SCALE GENOMIC DNA]</scope>
    <source>
        <strain evidence="16 17">HX-2-15</strain>
    </source>
</reference>
<dbReference type="CDD" id="cd16916">
    <property type="entry name" value="HATPase_CheA-like"/>
    <property type="match status" value="1"/>
</dbReference>
<dbReference type="EC" id="2.7.13.3" evidence="2"/>
<dbReference type="GO" id="GO:0006935">
    <property type="term" value="P:chemotaxis"/>
    <property type="evidence" value="ECO:0007669"/>
    <property type="project" value="UniProtKB-KW"/>
</dbReference>
<dbReference type="PROSITE" id="PS50851">
    <property type="entry name" value="CHEW"/>
    <property type="match status" value="1"/>
</dbReference>
<keyword evidence="7" id="KW-0547">Nucleotide-binding</keyword>
<dbReference type="InterPro" id="IPR004358">
    <property type="entry name" value="Sig_transdc_His_kin-like_C"/>
</dbReference>
<dbReference type="Gene3D" id="1.20.120.160">
    <property type="entry name" value="HPT domain"/>
    <property type="match status" value="1"/>
</dbReference>
<dbReference type="PRINTS" id="PR00344">
    <property type="entry name" value="BCTRLSENSOR"/>
</dbReference>
<dbReference type="PROSITE" id="PS50109">
    <property type="entry name" value="HIS_KIN"/>
    <property type="match status" value="1"/>
</dbReference>
<comment type="function">
    <text evidence="11">Involved in the transmission of sensory signals from the chemoreceptors to the flagellar motors. CheA is autophosphorylated; it can transfer its phosphate group to either CheB or CheY.</text>
</comment>
<dbReference type="SUPFAM" id="SSF55874">
    <property type="entry name" value="ATPase domain of HSP90 chaperone/DNA topoisomerase II/histidine kinase"/>
    <property type="match status" value="1"/>
</dbReference>
<keyword evidence="8" id="KW-0418">Kinase</keyword>
<evidence type="ECO:0000259" key="13">
    <source>
        <dbReference type="PROSITE" id="PS50109"/>
    </source>
</evidence>
<dbReference type="PANTHER" id="PTHR43395:SF10">
    <property type="entry name" value="CHEMOTAXIS PROTEIN CHEA"/>
    <property type="match status" value="1"/>
</dbReference>
<dbReference type="InterPro" id="IPR036061">
    <property type="entry name" value="CheW-like_dom_sf"/>
</dbReference>
<dbReference type="AlphaFoldDB" id="A0A4S8HYF3"/>
<evidence type="ECO:0000256" key="7">
    <source>
        <dbReference type="ARBA" id="ARBA00022741"/>
    </source>
</evidence>
<feature type="domain" description="HPt" evidence="15">
    <location>
        <begin position="1"/>
        <end position="101"/>
    </location>
</feature>